<dbReference type="PANTHER" id="PTHR12149">
    <property type="entry name" value="FRUCTOSAMINE 3 KINASE-RELATED PROTEIN"/>
    <property type="match status" value="1"/>
</dbReference>
<dbReference type="Gene3D" id="3.90.1200.10">
    <property type="match status" value="1"/>
</dbReference>
<protein>
    <submittedName>
        <fullName evidence="3">Fructosamine-3-kinase</fullName>
    </submittedName>
</protein>
<dbReference type="OrthoDB" id="5291879at2"/>
<dbReference type="SUPFAM" id="SSF56112">
    <property type="entry name" value="Protein kinase-like (PK-like)"/>
    <property type="match status" value="1"/>
</dbReference>
<dbReference type="InterPro" id="IPR011009">
    <property type="entry name" value="Kinase-like_dom_sf"/>
</dbReference>
<accession>A0A1X7KF25</accession>
<evidence type="ECO:0000313" key="4">
    <source>
        <dbReference type="Proteomes" id="UP000193804"/>
    </source>
</evidence>
<dbReference type="InterPro" id="IPR016477">
    <property type="entry name" value="Fructo-/Ketosamine-3-kinase"/>
</dbReference>
<sequence length="285" mass="33191">MIPELIKEFLQALHKRDIHHFALVGGGSINDAFRYSVGNEEFFVKYNNQVQGIINREVDGLNAIANLNCIKTPEIIAYEKLDDYEVLVLRFINSGLRTPKAWESFGQQLAEMHLKPATYYGWYQDNFIGSLHQTNKKYEDFIDFFISERLRPQIKLAKANDYFSAEEIKKFDCLFQKLEDILPETQPSLVHGDLWSGNFMIGEEDTPFLIDPSIHYNFRETDIAFTHLFGGFDRQFYDAYNSYYPLAKGFQDRIALYNIYPLLVHLNLFGTGYYGSLMSNLNQYV</sequence>
<dbReference type="RefSeq" id="WP_085517769.1">
    <property type="nucleotide sequence ID" value="NZ_FXAW01000005.1"/>
</dbReference>
<organism evidence="3 4">
    <name type="scientific">Marivirga sericea</name>
    <dbReference type="NCBI Taxonomy" id="1028"/>
    <lineage>
        <taxon>Bacteria</taxon>
        <taxon>Pseudomonadati</taxon>
        <taxon>Bacteroidota</taxon>
        <taxon>Cytophagia</taxon>
        <taxon>Cytophagales</taxon>
        <taxon>Marivirgaceae</taxon>
        <taxon>Marivirga</taxon>
    </lineage>
</organism>
<proteinExistence type="inferred from homology"/>
<keyword evidence="2" id="KW-0808">Transferase</keyword>
<evidence type="ECO:0000256" key="1">
    <source>
        <dbReference type="ARBA" id="ARBA00009460"/>
    </source>
</evidence>
<dbReference type="Gene3D" id="3.30.200.20">
    <property type="entry name" value="Phosphorylase Kinase, domain 1"/>
    <property type="match status" value="1"/>
</dbReference>
<keyword evidence="4" id="KW-1185">Reference proteome</keyword>
<reference evidence="4" key="1">
    <citation type="submission" date="2017-04" db="EMBL/GenBank/DDBJ databases">
        <authorList>
            <person name="Varghese N."/>
            <person name="Submissions S."/>
        </authorList>
    </citation>
    <scope>NUCLEOTIDE SEQUENCE [LARGE SCALE GENOMIC DNA]</scope>
    <source>
        <strain evidence="4">DSM 4125</strain>
    </source>
</reference>
<comment type="similarity">
    <text evidence="1 2">Belongs to the fructosamine kinase family.</text>
</comment>
<evidence type="ECO:0000313" key="3">
    <source>
        <dbReference type="EMBL" id="SMG39045.1"/>
    </source>
</evidence>
<dbReference type="AlphaFoldDB" id="A0A1X7KF25"/>
<keyword evidence="2 3" id="KW-0418">Kinase</keyword>
<evidence type="ECO:0000256" key="2">
    <source>
        <dbReference type="PIRNR" id="PIRNR006221"/>
    </source>
</evidence>
<dbReference type="Pfam" id="PF03881">
    <property type="entry name" value="Fructosamin_kin"/>
    <property type="match status" value="1"/>
</dbReference>
<dbReference type="PANTHER" id="PTHR12149:SF8">
    <property type="entry name" value="PROTEIN-RIBULOSAMINE 3-KINASE"/>
    <property type="match status" value="1"/>
</dbReference>
<dbReference type="Proteomes" id="UP000193804">
    <property type="component" value="Unassembled WGS sequence"/>
</dbReference>
<dbReference type="EMBL" id="FXAW01000005">
    <property type="protein sequence ID" value="SMG39045.1"/>
    <property type="molecule type" value="Genomic_DNA"/>
</dbReference>
<gene>
    <name evidence="3" type="ORF">SAMN05661096_02602</name>
</gene>
<name>A0A1X7KF25_9BACT</name>
<dbReference type="PIRSF" id="PIRSF006221">
    <property type="entry name" value="Ketosamine-3-kinase"/>
    <property type="match status" value="1"/>
</dbReference>
<dbReference type="GO" id="GO:0016301">
    <property type="term" value="F:kinase activity"/>
    <property type="evidence" value="ECO:0007669"/>
    <property type="project" value="UniProtKB-UniRule"/>
</dbReference>
<dbReference type="STRING" id="1028.SAMN05661096_02602"/>